<sequence>MVYISRSTLGICALVSSVAASNPNEIFYLANCSPCVITDNNCKFTRSTIAYYPKQSASENGEYPADIVQSSTVIAWEGITVSGLFSTTDTFSATIRSDAKPKKLYELVGTGSTSKHAFNCYHDQNRILYKDGKDYCYPQYYCQS</sequence>
<comment type="caution">
    <text evidence="2">The sequence shown here is derived from an EMBL/GenBank/DDBJ whole genome shotgun (WGS) entry which is preliminary data.</text>
</comment>
<feature type="signal peptide" evidence="1">
    <location>
        <begin position="1"/>
        <end position="20"/>
    </location>
</feature>
<feature type="chain" id="PRO_5046424857" description="Secreted protein" evidence="1">
    <location>
        <begin position="21"/>
        <end position="144"/>
    </location>
</feature>
<dbReference type="EMBL" id="JAZHXI010000019">
    <property type="protein sequence ID" value="KAL2061450.1"/>
    <property type="molecule type" value="Genomic_DNA"/>
</dbReference>
<gene>
    <name evidence="2" type="ORF">VTL71DRAFT_7723</name>
</gene>
<evidence type="ECO:0000313" key="3">
    <source>
        <dbReference type="Proteomes" id="UP001595075"/>
    </source>
</evidence>
<keyword evidence="1" id="KW-0732">Signal</keyword>
<dbReference type="Proteomes" id="UP001595075">
    <property type="component" value="Unassembled WGS sequence"/>
</dbReference>
<organism evidence="2 3">
    <name type="scientific">Oculimacula yallundae</name>
    <dbReference type="NCBI Taxonomy" id="86028"/>
    <lineage>
        <taxon>Eukaryota</taxon>
        <taxon>Fungi</taxon>
        <taxon>Dikarya</taxon>
        <taxon>Ascomycota</taxon>
        <taxon>Pezizomycotina</taxon>
        <taxon>Leotiomycetes</taxon>
        <taxon>Helotiales</taxon>
        <taxon>Ploettnerulaceae</taxon>
        <taxon>Oculimacula</taxon>
    </lineage>
</organism>
<proteinExistence type="predicted"/>
<reference evidence="2 3" key="1">
    <citation type="journal article" date="2024" name="Commun. Biol.">
        <title>Comparative genomic analysis of thermophilic fungi reveals convergent evolutionary adaptations and gene losses.</title>
        <authorList>
            <person name="Steindorff A.S."/>
            <person name="Aguilar-Pontes M.V."/>
            <person name="Robinson A.J."/>
            <person name="Andreopoulos B."/>
            <person name="LaButti K."/>
            <person name="Kuo A."/>
            <person name="Mondo S."/>
            <person name="Riley R."/>
            <person name="Otillar R."/>
            <person name="Haridas S."/>
            <person name="Lipzen A."/>
            <person name="Grimwood J."/>
            <person name="Schmutz J."/>
            <person name="Clum A."/>
            <person name="Reid I.D."/>
            <person name="Moisan M.C."/>
            <person name="Butler G."/>
            <person name="Nguyen T.T.M."/>
            <person name="Dewar K."/>
            <person name="Conant G."/>
            <person name="Drula E."/>
            <person name="Henrissat B."/>
            <person name="Hansel C."/>
            <person name="Singer S."/>
            <person name="Hutchinson M.I."/>
            <person name="de Vries R.P."/>
            <person name="Natvig D.O."/>
            <person name="Powell A.J."/>
            <person name="Tsang A."/>
            <person name="Grigoriev I.V."/>
        </authorList>
    </citation>
    <scope>NUCLEOTIDE SEQUENCE [LARGE SCALE GENOMIC DNA]</scope>
    <source>
        <strain evidence="2 3">CBS 494.80</strain>
    </source>
</reference>
<evidence type="ECO:0000256" key="1">
    <source>
        <dbReference type="SAM" id="SignalP"/>
    </source>
</evidence>
<name>A0ABR4BUY0_9HELO</name>
<evidence type="ECO:0000313" key="2">
    <source>
        <dbReference type="EMBL" id="KAL2061450.1"/>
    </source>
</evidence>
<evidence type="ECO:0008006" key="4">
    <source>
        <dbReference type="Google" id="ProtNLM"/>
    </source>
</evidence>
<protein>
    <recommendedName>
        <fullName evidence="4">Secreted protein</fullName>
    </recommendedName>
</protein>
<accession>A0ABR4BUY0</accession>
<keyword evidence="3" id="KW-1185">Reference proteome</keyword>